<feature type="region of interest" description="Disordered" evidence="1">
    <location>
        <begin position="25"/>
        <end position="53"/>
    </location>
</feature>
<dbReference type="AlphaFoldDB" id="A0A3N1GGV9"/>
<organism evidence="2 3">
    <name type="scientific">Couchioplanes caeruleus</name>
    <dbReference type="NCBI Taxonomy" id="56438"/>
    <lineage>
        <taxon>Bacteria</taxon>
        <taxon>Bacillati</taxon>
        <taxon>Actinomycetota</taxon>
        <taxon>Actinomycetes</taxon>
        <taxon>Micromonosporales</taxon>
        <taxon>Micromonosporaceae</taxon>
        <taxon>Couchioplanes</taxon>
    </lineage>
</organism>
<evidence type="ECO:0000313" key="2">
    <source>
        <dbReference type="EMBL" id="ROP29522.1"/>
    </source>
</evidence>
<evidence type="ECO:0000313" key="3">
    <source>
        <dbReference type="Proteomes" id="UP000271683"/>
    </source>
</evidence>
<accession>A0A3N1GGV9</accession>
<name>A0A3N1GGV9_9ACTN</name>
<evidence type="ECO:0000256" key="1">
    <source>
        <dbReference type="SAM" id="MobiDB-lite"/>
    </source>
</evidence>
<protein>
    <submittedName>
        <fullName evidence="2">Uncharacterized protein</fullName>
    </submittedName>
</protein>
<comment type="caution">
    <text evidence="2">The sequence shown here is derived from an EMBL/GenBank/DDBJ whole genome shotgun (WGS) entry which is preliminary data.</text>
</comment>
<dbReference type="RefSeq" id="WP_170047346.1">
    <property type="nucleotide sequence ID" value="NZ_RJKL01000001.1"/>
</dbReference>
<reference evidence="2 3" key="1">
    <citation type="submission" date="2018-11" db="EMBL/GenBank/DDBJ databases">
        <title>Sequencing the genomes of 1000 actinobacteria strains.</title>
        <authorList>
            <person name="Klenk H.-P."/>
        </authorList>
    </citation>
    <scope>NUCLEOTIDE SEQUENCE [LARGE SCALE GENOMIC DNA]</scope>
    <source>
        <strain evidence="2 3">DSM 43634</strain>
    </source>
</reference>
<feature type="compositionally biased region" description="Basic and acidic residues" evidence="1">
    <location>
        <begin position="39"/>
        <end position="53"/>
    </location>
</feature>
<proteinExistence type="predicted"/>
<gene>
    <name evidence="2" type="ORF">EDD30_2319</name>
</gene>
<dbReference type="Proteomes" id="UP000271683">
    <property type="component" value="Unassembled WGS sequence"/>
</dbReference>
<sequence length="53" mass="5593">MATNDTELAKTAAAALRRGDKKTAAAAAGLMSPQAQRQVLDRAGKRLAKEGRR</sequence>
<dbReference type="EMBL" id="RJKL01000001">
    <property type="protein sequence ID" value="ROP29522.1"/>
    <property type="molecule type" value="Genomic_DNA"/>
</dbReference>